<dbReference type="AlphaFoldDB" id="A0A2S9CML4"/>
<evidence type="ECO:0000313" key="2">
    <source>
        <dbReference type="EMBL" id="PRB81752.1"/>
    </source>
</evidence>
<dbReference type="Gene3D" id="3.30.110.170">
    <property type="entry name" value="Protein of unknown function (DUF541), domain 1"/>
    <property type="match status" value="1"/>
</dbReference>
<dbReference type="EMBL" id="PCPH01000005">
    <property type="protein sequence ID" value="PRB88407.1"/>
    <property type="molecule type" value="Genomic_DNA"/>
</dbReference>
<reference evidence="4 5" key="1">
    <citation type="submission" date="2017-09" db="EMBL/GenBank/DDBJ databases">
        <title>Genomic, metabolic, and phenotypic characteristics of bacterial isolates from the natural microbiome of the model nematode Caenorhabditis elegans.</title>
        <authorList>
            <person name="Zimmermann J."/>
            <person name="Obeng N."/>
            <person name="Yang W."/>
            <person name="Obeng O."/>
            <person name="Kissoyan K."/>
            <person name="Pees B."/>
            <person name="Dirksen P."/>
            <person name="Hoppner M."/>
            <person name="Franke A."/>
            <person name="Rosenstiel P."/>
            <person name="Leippe M."/>
            <person name="Dierking K."/>
            <person name="Kaleta C."/>
            <person name="Schulenburg H."/>
        </authorList>
    </citation>
    <scope>NUCLEOTIDE SEQUENCE [LARGE SCALE GENOMIC DNA]</scope>
    <source>
        <strain evidence="2 5">MYb25</strain>
        <strain evidence="3 4">MYb44</strain>
    </source>
</reference>
<evidence type="ECO:0000313" key="3">
    <source>
        <dbReference type="EMBL" id="PRB88407.1"/>
    </source>
</evidence>
<sequence>MKKQTSVFFLIMTSLLSLSKAQVGGNQIYRDKNNYDYSAPKHLPEFNNTNSYFTSDSTLVVNVKVLMNKTADRYKLTLGLNEEAATPKIAIENINRRINGFIKRISSMGIKNDNIFVDFISQTKIYDYDINKDTQVTIQKMDGFETKKNIIITVNKHSMIEKLISEASDFQIYDVIKVDYINSDIDKIQEDLLKEAYAVFDKKKDNYFKLFKKEIIGTPTATSGFTYTFPKNQYQHYTALESASVTYGYDTRYIKKEERKSKTFYYDGTDYTGFDKVINNSDPEVGIQYIMNLSVKYDLKKNKEK</sequence>
<evidence type="ECO:0000256" key="1">
    <source>
        <dbReference type="SAM" id="SignalP"/>
    </source>
</evidence>
<keyword evidence="4" id="KW-1185">Reference proteome</keyword>
<evidence type="ECO:0000313" key="5">
    <source>
        <dbReference type="Proteomes" id="UP000238534"/>
    </source>
</evidence>
<dbReference type="Proteomes" id="UP000238534">
    <property type="component" value="Unassembled WGS sequence"/>
</dbReference>
<dbReference type="OrthoDB" id="1228710at2"/>
<gene>
    <name evidence="2" type="ORF">CQ022_18940</name>
    <name evidence="3" type="ORF">CQ033_17845</name>
</gene>
<proteinExistence type="predicted"/>
<feature type="signal peptide" evidence="1">
    <location>
        <begin position="1"/>
        <end position="19"/>
    </location>
</feature>
<dbReference type="Pfam" id="PF04402">
    <property type="entry name" value="SIMPL"/>
    <property type="match status" value="1"/>
</dbReference>
<feature type="chain" id="PRO_5015506338" description="DUF541 domain-containing protein" evidence="1">
    <location>
        <begin position="20"/>
        <end position="305"/>
    </location>
</feature>
<name>A0A2S9CML4_CHRCI</name>
<dbReference type="Gene3D" id="3.30.70.2970">
    <property type="entry name" value="Protein of unknown function (DUF541), domain 2"/>
    <property type="match status" value="1"/>
</dbReference>
<organism evidence="2 5">
    <name type="scientific">Chryseobacterium culicis</name>
    <dbReference type="NCBI Taxonomy" id="680127"/>
    <lineage>
        <taxon>Bacteria</taxon>
        <taxon>Pseudomonadati</taxon>
        <taxon>Bacteroidota</taxon>
        <taxon>Flavobacteriia</taxon>
        <taxon>Flavobacteriales</taxon>
        <taxon>Weeksellaceae</taxon>
        <taxon>Chryseobacterium group</taxon>
        <taxon>Chryseobacterium</taxon>
    </lineage>
</organism>
<evidence type="ECO:0008006" key="6">
    <source>
        <dbReference type="Google" id="ProtNLM"/>
    </source>
</evidence>
<dbReference type="RefSeq" id="WP_105683867.1">
    <property type="nucleotide sequence ID" value="NZ_JBBGZD010000004.1"/>
</dbReference>
<accession>A0A2S9CML4</accession>
<evidence type="ECO:0000313" key="4">
    <source>
        <dbReference type="Proteomes" id="UP000238325"/>
    </source>
</evidence>
<dbReference type="EMBL" id="PCPP01000004">
    <property type="protein sequence ID" value="PRB81752.1"/>
    <property type="molecule type" value="Genomic_DNA"/>
</dbReference>
<dbReference type="Proteomes" id="UP000238325">
    <property type="component" value="Unassembled WGS sequence"/>
</dbReference>
<dbReference type="InterPro" id="IPR007497">
    <property type="entry name" value="SIMPL/DUF541"/>
</dbReference>
<comment type="caution">
    <text evidence="2">The sequence shown here is derived from an EMBL/GenBank/DDBJ whole genome shotgun (WGS) entry which is preliminary data.</text>
</comment>
<protein>
    <recommendedName>
        <fullName evidence="6">DUF541 domain-containing protein</fullName>
    </recommendedName>
</protein>
<keyword evidence="1" id="KW-0732">Signal</keyword>